<dbReference type="AlphaFoldDB" id="A0A5R9GF90"/>
<dbReference type="InterPro" id="IPR041522">
    <property type="entry name" value="CdaR_GGDEF"/>
</dbReference>
<evidence type="ECO:0000256" key="6">
    <source>
        <dbReference type="ARBA" id="ARBA00023125"/>
    </source>
</evidence>
<evidence type="ECO:0000256" key="5">
    <source>
        <dbReference type="ARBA" id="ARBA00023015"/>
    </source>
</evidence>
<protein>
    <submittedName>
        <fullName evidence="11">Response regulator</fullName>
    </submittedName>
</protein>
<dbReference type="OrthoDB" id="9794370at2"/>
<dbReference type="Pfam" id="PF17853">
    <property type="entry name" value="GGDEF_2"/>
    <property type="match status" value="1"/>
</dbReference>
<dbReference type="RefSeq" id="WP_138191350.1">
    <property type="nucleotide sequence ID" value="NZ_VCIW01000001.1"/>
</dbReference>
<dbReference type="Proteomes" id="UP000309676">
    <property type="component" value="Unassembled WGS sequence"/>
</dbReference>
<comment type="subcellular location">
    <subcellularLocation>
        <location evidence="1">Cytoplasm</location>
    </subcellularLocation>
</comment>
<dbReference type="SUPFAM" id="SSF50370">
    <property type="entry name" value="Ricin B-like lectins"/>
    <property type="match status" value="1"/>
</dbReference>
<dbReference type="InterPro" id="IPR000772">
    <property type="entry name" value="Ricin_B_lectin"/>
</dbReference>
<dbReference type="PANTHER" id="PTHR42713:SF3">
    <property type="entry name" value="TRANSCRIPTIONAL REGULATORY PROTEIN HPTR"/>
    <property type="match status" value="1"/>
</dbReference>
<keyword evidence="7" id="KW-0804">Transcription</keyword>
<evidence type="ECO:0000313" key="12">
    <source>
        <dbReference type="Proteomes" id="UP000309676"/>
    </source>
</evidence>
<comment type="caution">
    <text evidence="11">The sequence shown here is derived from an EMBL/GenBank/DDBJ whole genome shotgun (WGS) entry which is preliminary data.</text>
</comment>
<dbReference type="Pfam" id="PF12833">
    <property type="entry name" value="HTH_18"/>
    <property type="match status" value="1"/>
</dbReference>
<evidence type="ECO:0000313" key="11">
    <source>
        <dbReference type="EMBL" id="TLS53839.1"/>
    </source>
</evidence>
<dbReference type="PROSITE" id="PS50110">
    <property type="entry name" value="RESPONSE_REGULATORY"/>
    <property type="match status" value="1"/>
</dbReference>
<dbReference type="Gene3D" id="1.10.10.60">
    <property type="entry name" value="Homeodomain-like"/>
    <property type="match status" value="2"/>
</dbReference>
<dbReference type="Pfam" id="PF14200">
    <property type="entry name" value="RicinB_lectin_2"/>
    <property type="match status" value="2"/>
</dbReference>
<dbReference type="Pfam" id="PF00072">
    <property type="entry name" value="Response_reg"/>
    <property type="match status" value="1"/>
</dbReference>
<evidence type="ECO:0000259" key="10">
    <source>
        <dbReference type="PROSITE" id="PS50110"/>
    </source>
</evidence>
<feature type="domain" description="Response regulatory" evidence="10">
    <location>
        <begin position="3"/>
        <end position="120"/>
    </location>
</feature>
<gene>
    <name evidence="11" type="ORF">FE782_00310</name>
</gene>
<evidence type="ECO:0000256" key="8">
    <source>
        <dbReference type="PROSITE-ProRule" id="PRU00169"/>
    </source>
</evidence>
<dbReference type="GO" id="GO:0043565">
    <property type="term" value="F:sequence-specific DNA binding"/>
    <property type="evidence" value="ECO:0007669"/>
    <property type="project" value="InterPro"/>
</dbReference>
<dbReference type="PROSITE" id="PS01124">
    <property type="entry name" value="HTH_ARAC_FAMILY_2"/>
    <property type="match status" value="1"/>
</dbReference>
<dbReference type="Gene3D" id="2.80.10.50">
    <property type="match status" value="3"/>
</dbReference>
<dbReference type="GO" id="GO:0003700">
    <property type="term" value="F:DNA-binding transcription factor activity"/>
    <property type="evidence" value="ECO:0007669"/>
    <property type="project" value="InterPro"/>
</dbReference>
<dbReference type="SMART" id="SM00342">
    <property type="entry name" value="HTH_ARAC"/>
    <property type="match status" value="1"/>
</dbReference>
<evidence type="ECO:0000256" key="7">
    <source>
        <dbReference type="ARBA" id="ARBA00023163"/>
    </source>
</evidence>
<keyword evidence="6" id="KW-0238">DNA-binding</keyword>
<dbReference type="PANTHER" id="PTHR42713">
    <property type="entry name" value="HISTIDINE KINASE-RELATED"/>
    <property type="match status" value="1"/>
</dbReference>
<feature type="modified residue" description="4-aspartylphosphate" evidence="8">
    <location>
        <position position="55"/>
    </location>
</feature>
<keyword evidence="5" id="KW-0805">Transcription regulation</keyword>
<dbReference type="InterPro" id="IPR011006">
    <property type="entry name" value="CheY-like_superfamily"/>
</dbReference>
<dbReference type="GO" id="GO:0005737">
    <property type="term" value="C:cytoplasm"/>
    <property type="evidence" value="ECO:0007669"/>
    <property type="project" value="UniProtKB-SubCell"/>
</dbReference>
<dbReference type="Gene3D" id="3.40.50.2300">
    <property type="match status" value="1"/>
</dbReference>
<evidence type="ECO:0000256" key="4">
    <source>
        <dbReference type="ARBA" id="ARBA00023012"/>
    </source>
</evidence>
<dbReference type="SMART" id="SM00458">
    <property type="entry name" value="RICIN"/>
    <property type="match status" value="1"/>
</dbReference>
<dbReference type="CDD" id="cd17536">
    <property type="entry name" value="REC_YesN-like"/>
    <property type="match status" value="1"/>
</dbReference>
<dbReference type="InterPro" id="IPR035992">
    <property type="entry name" value="Ricin_B-like_lectins"/>
</dbReference>
<evidence type="ECO:0000256" key="2">
    <source>
        <dbReference type="ARBA" id="ARBA00022490"/>
    </source>
</evidence>
<sequence length="662" mass="73465">MLKAMIVEDNAIYRYAIKSIIDWEQCGFELAAEAVNGKQAVERLEEGPVDLIVTDISMPEMNGIELIQTLKRSAPATKVIVLSSYDDFHFVKDALKLGALDYLLKHDLEEGHFIQAVSQAREMIEAERGSRVFSGKDDRDAALDLLRQVLQRTINPEELERRAEAVGLSPRSSLVLLTVGVRPPGGADEKNWGAATAMAARRLSTEWLCVPLNPGRMAVVLDFGGERSEARLAAGAHQEAERIRSLLKGEGMPCSIGVSRAGLGIKALQSLLKQAQAALFRSVFAEQESDRIFKVLPEQGLPETELAGHVSALSKALKSNAAESIEHHTEQLFRHIREAKPCESDLRTILLDLFAQLVVIASDKEIEFEPMGTWHDRVIQALERLDAIGSLKTLFLEQATRLAGEKPSIERAEIRLAKEYVQSRLGEDLNVGDISSRLGLNANYLSVLFRRHTGQRLVEYIQQSRVEAAKKLLRETTLKVYEVAEQVGFKDTSYFCKVFKEYAAMTVSDFRMYGQPAKGFLPEADYLLTNRNSGMALDVRSESNLPGAEVIQWYQHGGENQLWRLLPAGEGRYKLVNRKSGLVLDVERSSNESGAKLVQAADNGGDSQCWSIVKAGSYFKLVNVRSGLRADVNGNSKEPCASIIQWKDTNGANQQWNIVKAQ</sequence>
<dbReference type="InterPro" id="IPR018060">
    <property type="entry name" value="HTH_AraC"/>
</dbReference>
<keyword evidence="12" id="KW-1185">Reference proteome</keyword>
<organism evidence="11 12">
    <name type="scientific">Paenibacillus antri</name>
    <dbReference type="NCBI Taxonomy" id="2582848"/>
    <lineage>
        <taxon>Bacteria</taxon>
        <taxon>Bacillati</taxon>
        <taxon>Bacillota</taxon>
        <taxon>Bacilli</taxon>
        <taxon>Bacillales</taxon>
        <taxon>Paenibacillaceae</taxon>
        <taxon>Paenibacillus</taxon>
    </lineage>
</organism>
<dbReference type="SUPFAM" id="SSF52172">
    <property type="entry name" value="CheY-like"/>
    <property type="match status" value="1"/>
</dbReference>
<dbReference type="EMBL" id="VCIW01000001">
    <property type="protein sequence ID" value="TLS53839.1"/>
    <property type="molecule type" value="Genomic_DNA"/>
</dbReference>
<proteinExistence type="predicted"/>
<name>A0A5R9GF90_9BACL</name>
<evidence type="ECO:0000256" key="1">
    <source>
        <dbReference type="ARBA" id="ARBA00004496"/>
    </source>
</evidence>
<dbReference type="SUPFAM" id="SSF46689">
    <property type="entry name" value="Homeodomain-like"/>
    <property type="match status" value="2"/>
</dbReference>
<accession>A0A5R9GF90</accession>
<dbReference type="GO" id="GO:0000160">
    <property type="term" value="P:phosphorelay signal transduction system"/>
    <property type="evidence" value="ECO:0007669"/>
    <property type="project" value="UniProtKB-KW"/>
</dbReference>
<feature type="domain" description="HTH araC/xylS-type" evidence="9">
    <location>
        <begin position="415"/>
        <end position="513"/>
    </location>
</feature>
<dbReference type="InterPro" id="IPR001789">
    <property type="entry name" value="Sig_transdc_resp-reg_receiver"/>
</dbReference>
<keyword evidence="4" id="KW-0902">Two-component regulatory system</keyword>
<keyword evidence="2" id="KW-0963">Cytoplasm</keyword>
<evidence type="ECO:0000256" key="3">
    <source>
        <dbReference type="ARBA" id="ARBA00022553"/>
    </source>
</evidence>
<dbReference type="SMART" id="SM00448">
    <property type="entry name" value="REC"/>
    <property type="match status" value="1"/>
</dbReference>
<dbReference type="PROSITE" id="PS50231">
    <property type="entry name" value="RICIN_B_LECTIN"/>
    <property type="match status" value="1"/>
</dbReference>
<reference evidence="11 12" key="1">
    <citation type="submission" date="2019-05" db="EMBL/GenBank/DDBJ databases">
        <authorList>
            <person name="Narsing Rao M.P."/>
            <person name="Li W.J."/>
        </authorList>
    </citation>
    <scope>NUCLEOTIDE SEQUENCE [LARGE SCALE GENOMIC DNA]</scope>
    <source>
        <strain evidence="11 12">SYSU_K30003</strain>
    </source>
</reference>
<keyword evidence="3 8" id="KW-0597">Phosphoprotein</keyword>
<evidence type="ECO:0000259" key="9">
    <source>
        <dbReference type="PROSITE" id="PS01124"/>
    </source>
</evidence>
<dbReference type="InterPro" id="IPR009057">
    <property type="entry name" value="Homeodomain-like_sf"/>
</dbReference>
<dbReference type="InterPro" id="IPR051552">
    <property type="entry name" value="HptR"/>
</dbReference>